<gene>
    <name evidence="4" type="ORF">R3P38DRAFT_2924620</name>
</gene>
<feature type="domain" description="NmrA-like" evidence="3">
    <location>
        <begin position="5"/>
        <end position="308"/>
    </location>
</feature>
<dbReference type="GO" id="GO:0016787">
    <property type="term" value="F:hydrolase activity"/>
    <property type="evidence" value="ECO:0007669"/>
    <property type="project" value="UniProtKB-KW"/>
</dbReference>
<keyword evidence="1" id="KW-0521">NADP</keyword>
<organism evidence="4 5">
    <name type="scientific">Favolaschia claudopus</name>
    <dbReference type="NCBI Taxonomy" id="2862362"/>
    <lineage>
        <taxon>Eukaryota</taxon>
        <taxon>Fungi</taxon>
        <taxon>Dikarya</taxon>
        <taxon>Basidiomycota</taxon>
        <taxon>Agaricomycotina</taxon>
        <taxon>Agaricomycetes</taxon>
        <taxon>Agaricomycetidae</taxon>
        <taxon>Agaricales</taxon>
        <taxon>Marasmiineae</taxon>
        <taxon>Mycenaceae</taxon>
        <taxon>Favolaschia</taxon>
    </lineage>
</organism>
<dbReference type="InterPro" id="IPR051609">
    <property type="entry name" value="NmrA/Isoflavone_reductase-like"/>
</dbReference>
<sequence length="321" mass="35937">MSKPHKVLLLGPTGYTGNSILLGLLNDRDSYQVSVLVRPSSASKPAVQKIKDELGVPVLIVDIINASMDELVKVLTGFDIFISAIDQRSQEAQLRLVQASKAAGVKRFVPCAWITVVPPGVMDARDSKQETYLEIFKAHLPYTIIDVGFWHQLSFPRVPSGRVDYACFVSPSLHGNGGTSTMMTDLRDIGPWVALILKDERTLNRYVCTYSDVLTENEIFALTEEMSGEKVERTYISAEENAASRAALEAALKADPNNEQAHLKYDFAQYDYSKYFRGDNTPAYAKYLGYLDATELYPDFRPRKFKEFMVELLEGKIARVS</sequence>
<dbReference type="PANTHER" id="PTHR47706">
    <property type="entry name" value="NMRA-LIKE FAMILY PROTEIN"/>
    <property type="match status" value="1"/>
</dbReference>
<dbReference type="InterPro" id="IPR036291">
    <property type="entry name" value="NAD(P)-bd_dom_sf"/>
</dbReference>
<evidence type="ECO:0000259" key="3">
    <source>
        <dbReference type="Pfam" id="PF05368"/>
    </source>
</evidence>
<comment type="caution">
    <text evidence="4">The sequence shown here is derived from an EMBL/GenBank/DDBJ whole genome shotgun (WGS) entry which is preliminary data.</text>
</comment>
<keyword evidence="4" id="KW-0378">Hydrolase</keyword>
<accession>A0AAW0BZ46</accession>
<protein>
    <submittedName>
        <fullName evidence="4">Glycoside hydrolase</fullName>
    </submittedName>
</protein>
<dbReference type="SUPFAM" id="SSF51735">
    <property type="entry name" value="NAD(P)-binding Rossmann-fold domains"/>
    <property type="match status" value="1"/>
</dbReference>
<dbReference type="Pfam" id="PF05368">
    <property type="entry name" value="NmrA"/>
    <property type="match status" value="1"/>
</dbReference>
<dbReference type="InterPro" id="IPR008030">
    <property type="entry name" value="NmrA-like"/>
</dbReference>
<dbReference type="EMBL" id="JAWWNJ010000024">
    <property type="protein sequence ID" value="KAK7031597.1"/>
    <property type="molecule type" value="Genomic_DNA"/>
</dbReference>
<dbReference type="AlphaFoldDB" id="A0AAW0BZ46"/>
<keyword evidence="5" id="KW-1185">Reference proteome</keyword>
<dbReference type="Gene3D" id="3.90.25.10">
    <property type="entry name" value="UDP-galactose 4-epimerase, domain 1"/>
    <property type="match status" value="1"/>
</dbReference>
<proteinExistence type="predicted"/>
<dbReference type="PANTHER" id="PTHR47706:SF11">
    <property type="entry name" value="ISOFLAVONE REDUCTASE FAMILY PROTEIN (AFU_ORTHOLOGUE AFUA_1G12510)"/>
    <property type="match status" value="1"/>
</dbReference>
<dbReference type="Gene3D" id="3.40.50.720">
    <property type="entry name" value="NAD(P)-binding Rossmann-like Domain"/>
    <property type="match status" value="1"/>
</dbReference>
<dbReference type="GO" id="GO:0016491">
    <property type="term" value="F:oxidoreductase activity"/>
    <property type="evidence" value="ECO:0007669"/>
    <property type="project" value="UniProtKB-KW"/>
</dbReference>
<name>A0AAW0BZ46_9AGAR</name>
<dbReference type="Proteomes" id="UP001362999">
    <property type="component" value="Unassembled WGS sequence"/>
</dbReference>
<reference evidence="4 5" key="1">
    <citation type="journal article" date="2024" name="J Genomics">
        <title>Draft genome sequencing and assembly of Favolaschia claudopus CIRM-BRFM 2984 isolated from oak limbs.</title>
        <authorList>
            <person name="Navarro D."/>
            <person name="Drula E."/>
            <person name="Chaduli D."/>
            <person name="Cazenave R."/>
            <person name="Ahrendt S."/>
            <person name="Wang J."/>
            <person name="Lipzen A."/>
            <person name="Daum C."/>
            <person name="Barry K."/>
            <person name="Grigoriev I.V."/>
            <person name="Favel A."/>
            <person name="Rosso M.N."/>
            <person name="Martin F."/>
        </authorList>
    </citation>
    <scope>NUCLEOTIDE SEQUENCE [LARGE SCALE GENOMIC DNA]</scope>
    <source>
        <strain evidence="4 5">CIRM-BRFM 2984</strain>
    </source>
</reference>
<evidence type="ECO:0000256" key="2">
    <source>
        <dbReference type="ARBA" id="ARBA00023002"/>
    </source>
</evidence>
<evidence type="ECO:0000313" key="4">
    <source>
        <dbReference type="EMBL" id="KAK7031597.1"/>
    </source>
</evidence>
<evidence type="ECO:0000313" key="5">
    <source>
        <dbReference type="Proteomes" id="UP001362999"/>
    </source>
</evidence>
<keyword evidence="2" id="KW-0560">Oxidoreductase</keyword>
<evidence type="ECO:0000256" key="1">
    <source>
        <dbReference type="ARBA" id="ARBA00022857"/>
    </source>
</evidence>